<evidence type="ECO:0000256" key="7">
    <source>
        <dbReference type="PROSITE-ProRule" id="PRU01091"/>
    </source>
</evidence>
<dbReference type="EMBL" id="JALBUR010000014">
    <property type="protein sequence ID" value="MDX8419807.1"/>
    <property type="molecule type" value="Genomic_DNA"/>
</dbReference>
<evidence type="ECO:0000259" key="8">
    <source>
        <dbReference type="PROSITE" id="PS50110"/>
    </source>
</evidence>
<dbReference type="PANTHER" id="PTHR48111:SF2">
    <property type="entry name" value="RESPONSE REGULATOR SAER"/>
    <property type="match status" value="1"/>
</dbReference>
<dbReference type="Gene3D" id="6.10.250.690">
    <property type="match status" value="1"/>
</dbReference>
<dbReference type="FunFam" id="3.40.50.2300:FF:000001">
    <property type="entry name" value="DNA-binding response regulator PhoB"/>
    <property type="match status" value="1"/>
</dbReference>
<name>A0AB35U782_9FIRM</name>
<feature type="domain" description="Response regulatory" evidence="8">
    <location>
        <begin position="3"/>
        <end position="116"/>
    </location>
</feature>
<dbReference type="InterPro" id="IPR011006">
    <property type="entry name" value="CheY-like_superfamily"/>
</dbReference>
<evidence type="ECO:0000256" key="3">
    <source>
        <dbReference type="ARBA" id="ARBA00023015"/>
    </source>
</evidence>
<proteinExistence type="predicted"/>
<dbReference type="GO" id="GO:0000976">
    <property type="term" value="F:transcription cis-regulatory region binding"/>
    <property type="evidence" value="ECO:0007669"/>
    <property type="project" value="TreeGrafter"/>
</dbReference>
<keyword evidence="3" id="KW-0805">Transcription regulation</keyword>
<dbReference type="RefSeq" id="WP_370596106.1">
    <property type="nucleotide sequence ID" value="NZ_JALBUR010000014.1"/>
</dbReference>
<keyword evidence="1 6" id="KW-0597">Phosphoprotein</keyword>
<dbReference type="GO" id="GO:0005829">
    <property type="term" value="C:cytosol"/>
    <property type="evidence" value="ECO:0007669"/>
    <property type="project" value="TreeGrafter"/>
</dbReference>
<dbReference type="PROSITE" id="PS51755">
    <property type="entry name" value="OMPR_PHOB"/>
    <property type="match status" value="1"/>
</dbReference>
<keyword evidence="5" id="KW-0804">Transcription</keyword>
<dbReference type="CDD" id="cd00383">
    <property type="entry name" value="trans_reg_C"/>
    <property type="match status" value="1"/>
</dbReference>
<dbReference type="InterPro" id="IPR036388">
    <property type="entry name" value="WH-like_DNA-bd_sf"/>
</dbReference>
<dbReference type="Proteomes" id="UP001286174">
    <property type="component" value="Unassembled WGS sequence"/>
</dbReference>
<comment type="caution">
    <text evidence="10">The sequence shown here is derived from an EMBL/GenBank/DDBJ whole genome shotgun (WGS) entry which is preliminary data.</text>
</comment>
<accession>A0AB35U782</accession>
<dbReference type="GO" id="GO:0032993">
    <property type="term" value="C:protein-DNA complex"/>
    <property type="evidence" value="ECO:0007669"/>
    <property type="project" value="TreeGrafter"/>
</dbReference>
<dbReference type="SUPFAM" id="SSF52172">
    <property type="entry name" value="CheY-like"/>
    <property type="match status" value="1"/>
</dbReference>
<evidence type="ECO:0000256" key="2">
    <source>
        <dbReference type="ARBA" id="ARBA00023012"/>
    </source>
</evidence>
<evidence type="ECO:0000259" key="9">
    <source>
        <dbReference type="PROSITE" id="PS51755"/>
    </source>
</evidence>
<dbReference type="Pfam" id="PF00486">
    <property type="entry name" value="Trans_reg_C"/>
    <property type="match status" value="1"/>
</dbReference>
<sequence length="234" mass="26650">MASILLVDDEVDILHALRIYLLPYGYEVLLADNGGRAIEILKERPIDLVLLDIMMPEMDGIETIRRIRSFSNVPVIFLSARGEEEDKIAGLEEGADDYISKPFSASEVIARVRSQLRRYQNLGGKKDEPGILVNGGIRLNEKTKEVSVDGEPVHLTRTELRLLEFFMTHCGKTYSSSVLYQACWDEEPINGDNAMAVHIRHLREKIEADPSHPEYLQVEWGRGYRMEDLSHVKK</sequence>
<evidence type="ECO:0000256" key="4">
    <source>
        <dbReference type="ARBA" id="ARBA00023125"/>
    </source>
</evidence>
<dbReference type="GO" id="GO:0000156">
    <property type="term" value="F:phosphorelay response regulator activity"/>
    <property type="evidence" value="ECO:0007669"/>
    <property type="project" value="TreeGrafter"/>
</dbReference>
<evidence type="ECO:0000313" key="10">
    <source>
        <dbReference type="EMBL" id="MDX8419807.1"/>
    </source>
</evidence>
<keyword evidence="11" id="KW-1185">Reference proteome</keyword>
<dbReference type="CDD" id="cd17574">
    <property type="entry name" value="REC_OmpR"/>
    <property type="match status" value="1"/>
</dbReference>
<dbReference type="InterPro" id="IPR039420">
    <property type="entry name" value="WalR-like"/>
</dbReference>
<dbReference type="SMART" id="SM00448">
    <property type="entry name" value="REC"/>
    <property type="match status" value="1"/>
</dbReference>
<dbReference type="GO" id="GO:0006355">
    <property type="term" value="P:regulation of DNA-templated transcription"/>
    <property type="evidence" value="ECO:0007669"/>
    <property type="project" value="InterPro"/>
</dbReference>
<evidence type="ECO:0000256" key="5">
    <source>
        <dbReference type="ARBA" id="ARBA00023163"/>
    </source>
</evidence>
<organism evidence="10 11">
    <name type="scientific">Grylomicrobium aquisgranensis</name>
    <dbReference type="NCBI Taxonomy" id="2926318"/>
    <lineage>
        <taxon>Bacteria</taxon>
        <taxon>Bacillati</taxon>
        <taxon>Bacillota</taxon>
        <taxon>Erysipelotrichia</taxon>
        <taxon>Erysipelotrichales</taxon>
        <taxon>Erysipelotrichaceae</taxon>
        <taxon>Grylomicrobium</taxon>
    </lineage>
</organism>
<dbReference type="InterPro" id="IPR001789">
    <property type="entry name" value="Sig_transdc_resp-reg_receiver"/>
</dbReference>
<dbReference type="SMART" id="SM00862">
    <property type="entry name" value="Trans_reg_C"/>
    <property type="match status" value="1"/>
</dbReference>
<feature type="modified residue" description="4-aspartylphosphate" evidence="6">
    <location>
        <position position="52"/>
    </location>
</feature>
<reference evidence="10 11" key="1">
    <citation type="submission" date="2022-03" db="EMBL/GenBank/DDBJ databases">
        <title>Novel taxa within the pig intestine.</title>
        <authorList>
            <person name="Wylensek D."/>
            <person name="Bishof K."/>
            <person name="Afrizal A."/>
            <person name="Clavel T."/>
        </authorList>
    </citation>
    <scope>NUCLEOTIDE SEQUENCE [LARGE SCALE GENOMIC DNA]</scope>
    <source>
        <strain evidence="10 11">CLA-KB-P133</strain>
    </source>
</reference>
<dbReference type="PANTHER" id="PTHR48111">
    <property type="entry name" value="REGULATOR OF RPOS"/>
    <property type="match status" value="1"/>
</dbReference>
<feature type="domain" description="OmpR/PhoB-type" evidence="9">
    <location>
        <begin position="129"/>
        <end position="228"/>
    </location>
</feature>
<dbReference type="PROSITE" id="PS50110">
    <property type="entry name" value="RESPONSE_REGULATORY"/>
    <property type="match status" value="1"/>
</dbReference>
<dbReference type="InterPro" id="IPR001867">
    <property type="entry name" value="OmpR/PhoB-type_DNA-bd"/>
</dbReference>
<gene>
    <name evidence="10" type="ORF">MOZ60_06825</name>
</gene>
<evidence type="ECO:0000256" key="1">
    <source>
        <dbReference type="ARBA" id="ARBA00022553"/>
    </source>
</evidence>
<feature type="DNA-binding region" description="OmpR/PhoB-type" evidence="7">
    <location>
        <begin position="129"/>
        <end position="228"/>
    </location>
</feature>
<keyword evidence="4 7" id="KW-0238">DNA-binding</keyword>
<dbReference type="Gene3D" id="3.40.50.2300">
    <property type="match status" value="1"/>
</dbReference>
<evidence type="ECO:0000256" key="6">
    <source>
        <dbReference type="PROSITE-ProRule" id="PRU00169"/>
    </source>
</evidence>
<evidence type="ECO:0000313" key="11">
    <source>
        <dbReference type="Proteomes" id="UP001286174"/>
    </source>
</evidence>
<protein>
    <submittedName>
        <fullName evidence="10">Response regulator transcription factor</fullName>
    </submittedName>
</protein>
<dbReference type="Gene3D" id="1.10.10.10">
    <property type="entry name" value="Winged helix-like DNA-binding domain superfamily/Winged helix DNA-binding domain"/>
    <property type="match status" value="1"/>
</dbReference>
<keyword evidence="2" id="KW-0902">Two-component regulatory system</keyword>
<dbReference type="Pfam" id="PF00072">
    <property type="entry name" value="Response_reg"/>
    <property type="match status" value="1"/>
</dbReference>
<dbReference type="AlphaFoldDB" id="A0AB35U782"/>